<dbReference type="EMBL" id="GGMS01006457">
    <property type="protein sequence ID" value="MBY75660.1"/>
    <property type="molecule type" value="Transcribed_RNA"/>
</dbReference>
<organism evidence="1">
    <name type="scientific">Sipha flava</name>
    <name type="common">yellow sugarcane aphid</name>
    <dbReference type="NCBI Taxonomy" id="143950"/>
    <lineage>
        <taxon>Eukaryota</taxon>
        <taxon>Metazoa</taxon>
        <taxon>Ecdysozoa</taxon>
        <taxon>Arthropoda</taxon>
        <taxon>Hexapoda</taxon>
        <taxon>Insecta</taxon>
        <taxon>Pterygota</taxon>
        <taxon>Neoptera</taxon>
        <taxon>Paraneoptera</taxon>
        <taxon>Hemiptera</taxon>
        <taxon>Sternorrhyncha</taxon>
        <taxon>Aphidomorpha</taxon>
        <taxon>Aphidoidea</taxon>
        <taxon>Aphididae</taxon>
        <taxon>Sipha</taxon>
    </lineage>
</organism>
<reference evidence="1" key="1">
    <citation type="submission" date="2018-04" db="EMBL/GenBank/DDBJ databases">
        <title>Transcriptome assembly of Sipha flava.</title>
        <authorList>
            <person name="Scully E.D."/>
            <person name="Geib S.M."/>
            <person name="Palmer N.A."/>
            <person name="Koch K."/>
            <person name="Bradshaw J."/>
            <person name="Heng-Moss T."/>
            <person name="Sarath G."/>
        </authorList>
    </citation>
    <scope>NUCLEOTIDE SEQUENCE</scope>
</reference>
<sequence>MCTDVRSICVLSDQLQWTFRGNERPGRHNTKTTSCATYTLLSRVYYVCNVCTVPCRVRRQTKREPDNYYHRNNYNNGTVEQRTSTRFAAHYIVQLTVGRKHVGVV</sequence>
<name>A0A2S2QDS6_9HEMI</name>
<protein>
    <submittedName>
        <fullName evidence="1">Uncharacterized protein</fullName>
    </submittedName>
</protein>
<accession>A0A2S2QDS6</accession>
<proteinExistence type="predicted"/>
<evidence type="ECO:0000313" key="1">
    <source>
        <dbReference type="EMBL" id="MBY75660.1"/>
    </source>
</evidence>
<dbReference type="AlphaFoldDB" id="A0A2S2QDS6"/>
<gene>
    <name evidence="1" type="ORF">g.183422</name>
</gene>